<gene>
    <name evidence="2" type="ORF">Q5P01_018171</name>
</gene>
<evidence type="ECO:0000313" key="2">
    <source>
        <dbReference type="EMBL" id="KAK2830240.1"/>
    </source>
</evidence>
<sequence length="229" mass="24742">MHREEVKCIEKAAAVLVLESRWGGDELQPASPRRAGSGGAAPKHRAAFVRVIILTLSLRWCSYWLGSIHPLSLSCSSNRISQLSAAAWAPASEQKGQADKKCHRKKRGRDSSPGLPAAFLVTLADQDQATGGGVCQSDHLQFSSGRLLEDPQRRGTPRFPDGNWWYDRKKAGWLGAHPKSRIGLPAPNTDHIGGLRLAVATFAGTESVFGLHLPRYAVLMKAAAPANPP</sequence>
<proteinExistence type="predicted"/>
<feature type="region of interest" description="Disordered" evidence="1">
    <location>
        <begin position="89"/>
        <end position="114"/>
    </location>
</feature>
<comment type="caution">
    <text evidence="2">The sequence shown here is derived from an EMBL/GenBank/DDBJ whole genome shotgun (WGS) entry which is preliminary data.</text>
</comment>
<dbReference type="EMBL" id="JAUPFM010000014">
    <property type="protein sequence ID" value="KAK2830240.1"/>
    <property type="molecule type" value="Genomic_DNA"/>
</dbReference>
<evidence type="ECO:0000313" key="3">
    <source>
        <dbReference type="Proteomes" id="UP001187415"/>
    </source>
</evidence>
<protein>
    <submittedName>
        <fullName evidence="2">Uncharacterized protein</fullName>
    </submittedName>
</protein>
<accession>A0AA88S7U6</accession>
<reference evidence="2" key="1">
    <citation type="submission" date="2023-07" db="EMBL/GenBank/DDBJ databases">
        <title>Chromosome-level Genome Assembly of Striped Snakehead (Channa striata).</title>
        <authorList>
            <person name="Liu H."/>
        </authorList>
    </citation>
    <scope>NUCLEOTIDE SEQUENCE</scope>
    <source>
        <strain evidence="2">Gz</strain>
        <tissue evidence="2">Muscle</tissue>
    </source>
</reference>
<evidence type="ECO:0000256" key="1">
    <source>
        <dbReference type="SAM" id="MobiDB-lite"/>
    </source>
</evidence>
<keyword evidence="3" id="KW-1185">Reference proteome</keyword>
<dbReference type="AlphaFoldDB" id="A0AA88S7U6"/>
<name>A0AA88S7U6_CHASR</name>
<dbReference type="Proteomes" id="UP001187415">
    <property type="component" value="Unassembled WGS sequence"/>
</dbReference>
<organism evidence="2 3">
    <name type="scientific">Channa striata</name>
    <name type="common">Snakehead murrel</name>
    <name type="synonym">Ophicephalus striatus</name>
    <dbReference type="NCBI Taxonomy" id="64152"/>
    <lineage>
        <taxon>Eukaryota</taxon>
        <taxon>Metazoa</taxon>
        <taxon>Chordata</taxon>
        <taxon>Craniata</taxon>
        <taxon>Vertebrata</taxon>
        <taxon>Euteleostomi</taxon>
        <taxon>Actinopterygii</taxon>
        <taxon>Neopterygii</taxon>
        <taxon>Teleostei</taxon>
        <taxon>Neoteleostei</taxon>
        <taxon>Acanthomorphata</taxon>
        <taxon>Anabantaria</taxon>
        <taxon>Anabantiformes</taxon>
        <taxon>Channoidei</taxon>
        <taxon>Channidae</taxon>
        <taxon>Channa</taxon>
    </lineage>
</organism>